<evidence type="ECO:0000313" key="2">
    <source>
        <dbReference type="EMBL" id="CAK9212701.1"/>
    </source>
</evidence>
<gene>
    <name evidence="2" type="ORF">CSSPTR1EN2_LOCUS11368</name>
</gene>
<reference evidence="2" key="1">
    <citation type="submission" date="2024-02" db="EMBL/GenBank/DDBJ databases">
        <authorList>
            <consortium name="ELIXIR-Norway"/>
            <consortium name="Elixir Norway"/>
        </authorList>
    </citation>
    <scope>NUCLEOTIDE SEQUENCE</scope>
</reference>
<feature type="compositionally biased region" description="Basic and acidic residues" evidence="1">
    <location>
        <begin position="82"/>
        <end position="95"/>
    </location>
</feature>
<dbReference type="Proteomes" id="UP001497512">
    <property type="component" value="Chromosome 19"/>
</dbReference>
<dbReference type="EMBL" id="OZ019911">
    <property type="protein sequence ID" value="CAK9212701.1"/>
    <property type="molecule type" value="Genomic_DNA"/>
</dbReference>
<protein>
    <submittedName>
        <fullName evidence="2">Uncharacterized protein</fullName>
    </submittedName>
</protein>
<proteinExistence type="predicted"/>
<accession>A0ABP0U558</accession>
<keyword evidence="3" id="KW-1185">Reference proteome</keyword>
<evidence type="ECO:0000313" key="3">
    <source>
        <dbReference type="Proteomes" id="UP001497512"/>
    </source>
</evidence>
<organism evidence="2 3">
    <name type="scientific">Sphagnum troendelagicum</name>
    <dbReference type="NCBI Taxonomy" id="128251"/>
    <lineage>
        <taxon>Eukaryota</taxon>
        <taxon>Viridiplantae</taxon>
        <taxon>Streptophyta</taxon>
        <taxon>Embryophyta</taxon>
        <taxon>Bryophyta</taxon>
        <taxon>Sphagnophytina</taxon>
        <taxon>Sphagnopsida</taxon>
        <taxon>Sphagnales</taxon>
        <taxon>Sphagnaceae</taxon>
        <taxon>Sphagnum</taxon>
    </lineage>
</organism>
<name>A0ABP0U558_9BRYO</name>
<sequence length="120" mass="12614">MVTRVRAQSPIAGPRHETQALATHKGGAAPKLPWNQSSALVSGKDPYITRSGSPSSAPERRSTSAGAPGNRSAIVPMTLPSRAEEGTRADSKKTSEGATTSRNSIFFDLPELDDPKAQTT</sequence>
<feature type="region of interest" description="Disordered" evidence="1">
    <location>
        <begin position="1"/>
        <end position="120"/>
    </location>
</feature>
<evidence type="ECO:0000256" key="1">
    <source>
        <dbReference type="SAM" id="MobiDB-lite"/>
    </source>
</evidence>